<dbReference type="InterPro" id="IPR008920">
    <property type="entry name" value="TF_FadR/GntR_C"/>
</dbReference>
<dbReference type="Proteomes" id="UP000503336">
    <property type="component" value="Chromosome"/>
</dbReference>
<dbReference type="Gene3D" id="1.10.10.10">
    <property type="entry name" value="Winged helix-like DNA-binding domain superfamily/Winged helix DNA-binding domain"/>
    <property type="match status" value="1"/>
</dbReference>
<dbReference type="Gene3D" id="1.20.120.530">
    <property type="entry name" value="GntR ligand-binding domain-like"/>
    <property type="match status" value="1"/>
</dbReference>
<accession>A0A7L5C1M5</accession>
<proteinExistence type="predicted"/>
<dbReference type="InterPro" id="IPR036388">
    <property type="entry name" value="WH-like_DNA-bd_sf"/>
</dbReference>
<dbReference type="Pfam" id="PF07729">
    <property type="entry name" value="FCD"/>
    <property type="match status" value="1"/>
</dbReference>
<dbReference type="PANTHER" id="PTHR43537:SF5">
    <property type="entry name" value="UXU OPERON TRANSCRIPTIONAL REGULATOR"/>
    <property type="match status" value="1"/>
</dbReference>
<evidence type="ECO:0000259" key="4">
    <source>
        <dbReference type="PROSITE" id="PS50949"/>
    </source>
</evidence>
<protein>
    <submittedName>
        <fullName evidence="5">FadR family transcriptional regulator</fullName>
    </submittedName>
</protein>
<organism evidence="5 6">
    <name type="scientific">Pikeienuella piscinae</name>
    <dbReference type="NCBI Taxonomy" id="2748098"/>
    <lineage>
        <taxon>Bacteria</taxon>
        <taxon>Pseudomonadati</taxon>
        <taxon>Pseudomonadota</taxon>
        <taxon>Alphaproteobacteria</taxon>
        <taxon>Rhodobacterales</taxon>
        <taxon>Paracoccaceae</taxon>
        <taxon>Pikeienuella</taxon>
    </lineage>
</organism>
<reference evidence="5 6" key="1">
    <citation type="submission" date="2020-02" db="EMBL/GenBank/DDBJ databases">
        <title>complete genome sequence of Rhodobacteraceae bacterium.</title>
        <authorList>
            <person name="Park J."/>
            <person name="Kim Y.-S."/>
            <person name="Kim K.-H."/>
        </authorList>
    </citation>
    <scope>NUCLEOTIDE SEQUENCE [LARGE SCALE GENOMIC DNA]</scope>
    <source>
        <strain evidence="5 6">RR4-56</strain>
    </source>
</reference>
<dbReference type="CDD" id="cd07377">
    <property type="entry name" value="WHTH_GntR"/>
    <property type="match status" value="1"/>
</dbReference>
<gene>
    <name evidence="5" type="ORF">G5B40_15520</name>
</gene>
<dbReference type="SMART" id="SM00345">
    <property type="entry name" value="HTH_GNTR"/>
    <property type="match status" value="1"/>
</dbReference>
<dbReference type="InterPro" id="IPR036390">
    <property type="entry name" value="WH_DNA-bd_sf"/>
</dbReference>
<dbReference type="Pfam" id="PF00392">
    <property type="entry name" value="GntR"/>
    <property type="match status" value="1"/>
</dbReference>
<sequence>MADQLFDKLTVNPAYRVVAEAIERNIVTGRLKAGDRLPSEMELAKQFGVHRSTVREGIRLLEQSGLVTRSGRTTLEVTLPHFQVLATRASRALSMHDVSFRELWDASMLTEPAAAEAAVDLITSEEIDALRANIDAMAASVPDTEEFVRLDTEFHDLLAAASHNKVLMMMREPVSLLFLPAGRQILPRLKTYDRVVAAHEEILKAIIARDRKTVCEWMNRHMSDFRRAYVRTGLDLDAPMEMPEGAAMMQRSN</sequence>
<dbReference type="SUPFAM" id="SSF46785">
    <property type="entry name" value="Winged helix' DNA-binding domain"/>
    <property type="match status" value="1"/>
</dbReference>
<dbReference type="GO" id="GO:0003677">
    <property type="term" value="F:DNA binding"/>
    <property type="evidence" value="ECO:0007669"/>
    <property type="project" value="UniProtKB-KW"/>
</dbReference>
<dbReference type="InterPro" id="IPR011711">
    <property type="entry name" value="GntR_C"/>
</dbReference>
<dbReference type="EMBL" id="CP049056">
    <property type="protein sequence ID" value="QIE56717.1"/>
    <property type="molecule type" value="Genomic_DNA"/>
</dbReference>
<keyword evidence="6" id="KW-1185">Reference proteome</keyword>
<evidence type="ECO:0000313" key="5">
    <source>
        <dbReference type="EMBL" id="QIE56717.1"/>
    </source>
</evidence>
<dbReference type="PANTHER" id="PTHR43537">
    <property type="entry name" value="TRANSCRIPTIONAL REGULATOR, GNTR FAMILY"/>
    <property type="match status" value="1"/>
</dbReference>
<name>A0A7L5C1M5_9RHOB</name>
<dbReference type="RefSeq" id="WP_165100364.1">
    <property type="nucleotide sequence ID" value="NZ_CP049056.1"/>
</dbReference>
<evidence type="ECO:0000313" key="6">
    <source>
        <dbReference type="Proteomes" id="UP000503336"/>
    </source>
</evidence>
<dbReference type="GO" id="GO:0003700">
    <property type="term" value="F:DNA-binding transcription factor activity"/>
    <property type="evidence" value="ECO:0007669"/>
    <property type="project" value="InterPro"/>
</dbReference>
<dbReference type="KEGG" id="hdh:G5B40_15520"/>
<evidence type="ECO:0000256" key="3">
    <source>
        <dbReference type="ARBA" id="ARBA00023163"/>
    </source>
</evidence>
<keyword evidence="3" id="KW-0804">Transcription</keyword>
<keyword evidence="2" id="KW-0238">DNA-binding</keyword>
<dbReference type="SMART" id="SM00895">
    <property type="entry name" value="FCD"/>
    <property type="match status" value="1"/>
</dbReference>
<keyword evidence="1" id="KW-0805">Transcription regulation</keyword>
<dbReference type="AlphaFoldDB" id="A0A7L5C1M5"/>
<evidence type="ECO:0000256" key="2">
    <source>
        <dbReference type="ARBA" id="ARBA00023125"/>
    </source>
</evidence>
<evidence type="ECO:0000256" key="1">
    <source>
        <dbReference type="ARBA" id="ARBA00023015"/>
    </source>
</evidence>
<feature type="domain" description="HTH gntR-type" evidence="4">
    <location>
        <begin position="12"/>
        <end position="80"/>
    </location>
</feature>
<dbReference type="SUPFAM" id="SSF48008">
    <property type="entry name" value="GntR ligand-binding domain-like"/>
    <property type="match status" value="1"/>
</dbReference>
<dbReference type="PROSITE" id="PS50949">
    <property type="entry name" value="HTH_GNTR"/>
    <property type="match status" value="1"/>
</dbReference>
<dbReference type="InterPro" id="IPR000524">
    <property type="entry name" value="Tscrpt_reg_HTH_GntR"/>
</dbReference>
<dbReference type="PRINTS" id="PR00035">
    <property type="entry name" value="HTHGNTR"/>
</dbReference>